<comment type="caution">
    <text evidence="1">The sequence shown here is derived from an EMBL/GenBank/DDBJ whole genome shotgun (WGS) entry which is preliminary data.</text>
</comment>
<dbReference type="Proteomes" id="UP000251314">
    <property type="component" value="Unassembled WGS sequence"/>
</dbReference>
<dbReference type="OrthoDB" id="6153129at2759"/>
<name>A0A329S2J1_9STRA</name>
<dbReference type="AlphaFoldDB" id="A0A329S2J1"/>
<dbReference type="PANTHER" id="PTHR33206">
    <property type="entry name" value="PROTEIN CBG10425"/>
    <property type="match status" value="1"/>
</dbReference>
<dbReference type="VEuPathDB" id="FungiDB:PC110_g13774"/>
<dbReference type="EMBL" id="MJFZ01000402">
    <property type="protein sequence ID" value="RAW29872.1"/>
    <property type="molecule type" value="Genomic_DNA"/>
</dbReference>
<evidence type="ECO:0000313" key="2">
    <source>
        <dbReference type="Proteomes" id="UP000251314"/>
    </source>
</evidence>
<protein>
    <submittedName>
        <fullName evidence="1">Uncharacterized protein</fullName>
    </submittedName>
</protein>
<dbReference type="PANTHER" id="PTHR33206:SF1">
    <property type="entry name" value="DNA-DIRECTED DNA POLYMERASE"/>
    <property type="match status" value="1"/>
</dbReference>
<accession>A0A329S2J1</accession>
<sequence>MAYSSDQYQAKKGRIKAAQKFYYQRTREARLSYQKGHDDKNKEQNRALKTNQHKYDWFPRDYNKEVAIFDRHTPGLFKDEWSGDDMVSLPYKNYICYLPDQSYKAKVSAKGVQQGRGRNEDVLNPDGFGTVVRDRITLQGTNKGFRLSKESKSIIAYTQTKSALSYIYDKRQVLSDGISTIPFI</sequence>
<proteinExistence type="predicted"/>
<evidence type="ECO:0000313" key="1">
    <source>
        <dbReference type="EMBL" id="RAW29872.1"/>
    </source>
</evidence>
<keyword evidence="2" id="KW-1185">Reference proteome</keyword>
<organism evidence="1 2">
    <name type="scientific">Phytophthora cactorum</name>
    <dbReference type="NCBI Taxonomy" id="29920"/>
    <lineage>
        <taxon>Eukaryota</taxon>
        <taxon>Sar</taxon>
        <taxon>Stramenopiles</taxon>
        <taxon>Oomycota</taxon>
        <taxon>Peronosporomycetes</taxon>
        <taxon>Peronosporales</taxon>
        <taxon>Peronosporaceae</taxon>
        <taxon>Phytophthora</taxon>
    </lineage>
</organism>
<reference evidence="1 2" key="1">
    <citation type="submission" date="2018-01" db="EMBL/GenBank/DDBJ databases">
        <title>Draft genome of the strawberry crown rot pathogen Phytophthora cactorum.</title>
        <authorList>
            <person name="Armitage A.D."/>
            <person name="Lysoe E."/>
            <person name="Nellist C.F."/>
            <person name="Harrison R.J."/>
            <person name="Brurberg M.B."/>
        </authorList>
    </citation>
    <scope>NUCLEOTIDE SEQUENCE [LARGE SCALE GENOMIC DNA]</scope>
    <source>
        <strain evidence="1 2">10300</strain>
    </source>
</reference>
<gene>
    <name evidence="1" type="ORF">PC110_g13774</name>
</gene>